<dbReference type="InterPro" id="IPR018490">
    <property type="entry name" value="cNMP-bd_dom_sf"/>
</dbReference>
<accession>A0ABQ7QK72</accession>
<sequence length="524" mass="60499">MEGPPKPRRSVLQTKKELEYEESLLRKFRVRCRFRAISRLAAANAYWLAEDGAAGNRRLTVHQAIQGVKPSTLKTLTLSDKALLNIPAADRTKTEKDYLCRILGNLKCFKRYPDYVKRKLAAVTYFKYYSPNRVIIREGHQAQALYFIASGEVTVTQTTLDGVLQQKYEAEVNCLGPGDMFGEASLIHNISMETTCTTKGDCEFLVLLRPDFKEILHATLQDHWNVVEKAMLSFTYFQDLDEVHLREGCIVAKLKMYDTDETIYGDGVGFANFVYFVISGRCQMIETLDVCVRQYQGREYYSLYDPPESISKHDLDNQTDAGEVVHLEAKPEESKESLEIPVGKISKVSIKINESHISEPEDIIEENDHAIYSELKMKRKSSAMLPSNHSVRFEHSSIEDKEKPKNLRKYFMQVCQMTTGASFGLGENMRDRRIVALTPVSCLMLPVFWLLQNNRANIWTRIQHHLEKKIPNKRKVFKEFVQEILWVRHREQTVEDVVSRTSHENHTTIHDVPYYIRMEEGINL</sequence>
<name>A0ABQ7QK72_PLUXY</name>
<evidence type="ECO:0000259" key="1">
    <source>
        <dbReference type="PROSITE" id="PS50042"/>
    </source>
</evidence>
<dbReference type="InterPro" id="IPR000595">
    <property type="entry name" value="cNMP-bd_dom"/>
</dbReference>
<dbReference type="PANTHER" id="PTHR23011:SF41">
    <property type="entry name" value="CYCLIC NUCLEOTIDE-BINDING DOMAIN-CONTAINING PROTEIN"/>
    <property type="match status" value="1"/>
</dbReference>
<dbReference type="Proteomes" id="UP000823941">
    <property type="component" value="Chromosome 13"/>
</dbReference>
<protein>
    <recommendedName>
        <fullName evidence="1">Cyclic nucleotide-binding domain-containing protein</fullName>
    </recommendedName>
</protein>
<organism evidence="2 3">
    <name type="scientific">Plutella xylostella</name>
    <name type="common">Diamondback moth</name>
    <name type="synonym">Plutella maculipennis</name>
    <dbReference type="NCBI Taxonomy" id="51655"/>
    <lineage>
        <taxon>Eukaryota</taxon>
        <taxon>Metazoa</taxon>
        <taxon>Ecdysozoa</taxon>
        <taxon>Arthropoda</taxon>
        <taxon>Hexapoda</taxon>
        <taxon>Insecta</taxon>
        <taxon>Pterygota</taxon>
        <taxon>Neoptera</taxon>
        <taxon>Endopterygota</taxon>
        <taxon>Lepidoptera</taxon>
        <taxon>Glossata</taxon>
        <taxon>Ditrysia</taxon>
        <taxon>Yponomeutoidea</taxon>
        <taxon>Plutellidae</taxon>
        <taxon>Plutella</taxon>
    </lineage>
</organism>
<dbReference type="PANTHER" id="PTHR23011">
    <property type="entry name" value="CYCLIC NUCLEOTIDE-BINDING DOMAIN CONTAINING PROTEIN"/>
    <property type="match status" value="1"/>
</dbReference>
<dbReference type="SMART" id="SM00100">
    <property type="entry name" value="cNMP"/>
    <property type="match status" value="1"/>
</dbReference>
<feature type="domain" description="Cyclic nucleotide-binding" evidence="1">
    <location>
        <begin position="108"/>
        <end position="216"/>
    </location>
</feature>
<evidence type="ECO:0000313" key="2">
    <source>
        <dbReference type="EMBL" id="KAG7305577.1"/>
    </source>
</evidence>
<proteinExistence type="predicted"/>
<keyword evidence="3" id="KW-1185">Reference proteome</keyword>
<dbReference type="EMBL" id="JAHIBW010000013">
    <property type="protein sequence ID" value="KAG7305577.1"/>
    <property type="molecule type" value="Genomic_DNA"/>
</dbReference>
<dbReference type="CDD" id="cd00038">
    <property type="entry name" value="CAP_ED"/>
    <property type="match status" value="1"/>
</dbReference>
<reference evidence="2 3" key="1">
    <citation type="submission" date="2021-06" db="EMBL/GenBank/DDBJ databases">
        <title>A haploid diamondback moth (Plutella xylostella L.) genome assembly resolves 31 chromosomes and identifies a diamide resistance mutation.</title>
        <authorList>
            <person name="Ward C.M."/>
            <person name="Perry K.D."/>
            <person name="Baker G."/>
            <person name="Powis K."/>
            <person name="Heckel D.G."/>
            <person name="Baxter S.W."/>
        </authorList>
    </citation>
    <scope>NUCLEOTIDE SEQUENCE [LARGE SCALE GENOMIC DNA]</scope>
    <source>
        <strain evidence="2 3">LV</strain>
        <tissue evidence="2">Single pupa</tissue>
    </source>
</reference>
<dbReference type="Gene3D" id="2.60.120.10">
    <property type="entry name" value="Jelly Rolls"/>
    <property type="match status" value="2"/>
</dbReference>
<dbReference type="PROSITE" id="PS50042">
    <property type="entry name" value="CNMP_BINDING_3"/>
    <property type="match status" value="1"/>
</dbReference>
<comment type="caution">
    <text evidence="2">The sequence shown here is derived from an EMBL/GenBank/DDBJ whole genome shotgun (WGS) entry which is preliminary data.</text>
</comment>
<gene>
    <name evidence="2" type="ORF">JYU34_009662</name>
</gene>
<dbReference type="Pfam" id="PF00027">
    <property type="entry name" value="cNMP_binding"/>
    <property type="match status" value="1"/>
</dbReference>
<evidence type="ECO:0000313" key="3">
    <source>
        <dbReference type="Proteomes" id="UP000823941"/>
    </source>
</evidence>
<dbReference type="InterPro" id="IPR014710">
    <property type="entry name" value="RmlC-like_jellyroll"/>
</dbReference>
<dbReference type="SUPFAM" id="SSF51206">
    <property type="entry name" value="cAMP-binding domain-like"/>
    <property type="match status" value="2"/>
</dbReference>